<dbReference type="EMBL" id="JARBWL010000001">
    <property type="protein sequence ID" value="MDI2590607.1"/>
    <property type="molecule type" value="Genomic_DNA"/>
</dbReference>
<comment type="caution">
    <text evidence="1">The sequence shown here is derived from an EMBL/GenBank/DDBJ whole genome shotgun (WGS) entry which is preliminary data.</text>
</comment>
<name>A0ABT6QI98_9PSED</name>
<dbReference type="Proteomes" id="UP001159100">
    <property type="component" value="Unassembled WGS sequence"/>
</dbReference>
<sequence>MSHDQAVSPLASGSETNIVAALVSIGLNEQDKTRAQTVCVEQLDVGTESVAALARRTRPYQVKRDKFIFLARDSKK</sequence>
<evidence type="ECO:0000313" key="1">
    <source>
        <dbReference type="EMBL" id="MDI2590607.1"/>
    </source>
</evidence>
<evidence type="ECO:0000313" key="2">
    <source>
        <dbReference type="Proteomes" id="UP001159100"/>
    </source>
</evidence>
<proteinExistence type="predicted"/>
<accession>A0ABT6QI98</accession>
<keyword evidence="2" id="KW-1185">Reference proteome</keyword>
<gene>
    <name evidence="1" type="ORF">POF45_04055</name>
</gene>
<dbReference type="RefSeq" id="WP_282315138.1">
    <property type="nucleotide sequence ID" value="NZ_JARBWL010000001.1"/>
</dbReference>
<protein>
    <submittedName>
        <fullName evidence="1">Uncharacterized protein</fullName>
    </submittedName>
</protein>
<organism evidence="1 2">
    <name type="scientific">Pseudomonas fungipugnans</name>
    <dbReference type="NCBI Taxonomy" id="3024217"/>
    <lineage>
        <taxon>Bacteria</taxon>
        <taxon>Pseudomonadati</taxon>
        <taxon>Pseudomonadota</taxon>
        <taxon>Gammaproteobacteria</taxon>
        <taxon>Pseudomonadales</taxon>
        <taxon>Pseudomonadaceae</taxon>
        <taxon>Pseudomonas</taxon>
    </lineage>
</organism>
<reference evidence="1 2" key="1">
    <citation type="submission" date="2023-02" db="EMBL/GenBank/DDBJ databases">
        <title>Pseudomonas chrutzelriedensis sp. nov., a potently antifungal strain isolated from moss.</title>
        <authorList>
            <person name="Schnyder A."/>
            <person name="Kalawong R."/>
            <person name="Eberl L."/>
            <person name="Agnoli K."/>
        </authorList>
    </citation>
    <scope>NUCLEOTIDE SEQUENCE [LARGE SCALE GENOMIC DNA]</scope>
    <source>
        <strain evidence="1 2">681</strain>
    </source>
</reference>